<gene>
    <name evidence="1" type="ORF">HMPREF9607_01196</name>
</gene>
<evidence type="ECO:0000313" key="1">
    <source>
        <dbReference type="EMBL" id="EFS92665.1"/>
    </source>
</evidence>
<sequence>MRSAPHGWLGSMAATFDEVDDTYSRFLSFSLPSFSSVKVSERINILQVNNHHGLCV</sequence>
<evidence type="ECO:0000313" key="2">
    <source>
        <dbReference type="Proteomes" id="UP000003179"/>
    </source>
</evidence>
<keyword evidence="2" id="KW-1185">Reference proteome</keyword>
<reference evidence="1" key="1">
    <citation type="submission" date="2010-08" db="EMBL/GenBank/DDBJ databases">
        <authorList>
            <person name="Weinstock G."/>
            <person name="Sodergren E."/>
            <person name="Clifton S."/>
            <person name="Fulton L."/>
            <person name="Fulton B."/>
            <person name="Courtney L."/>
            <person name="Fronick C."/>
            <person name="Harrison M."/>
            <person name="Strong C."/>
            <person name="Farmer C."/>
            <person name="Delahaunty K."/>
            <person name="Markovic C."/>
            <person name="Hall O."/>
            <person name="Minx P."/>
            <person name="Tomlinson C."/>
            <person name="Mitreva M."/>
            <person name="Hou S."/>
            <person name="Chen J."/>
            <person name="Wollam A."/>
            <person name="Pepin K.H."/>
            <person name="Johnson M."/>
            <person name="Bhonagiri V."/>
            <person name="Zhang X."/>
            <person name="Suruliraj S."/>
            <person name="Warren W."/>
            <person name="Chinwalla A."/>
            <person name="Mardis E.R."/>
            <person name="Wilson R.K."/>
        </authorList>
    </citation>
    <scope>NUCLEOTIDE SEQUENCE [LARGE SCALE GENOMIC DNA]</scope>
    <source>
        <strain evidence="1">HL044PA1</strain>
    </source>
</reference>
<dbReference type="EMBL" id="ADZU01000019">
    <property type="protein sequence ID" value="EFS92665.1"/>
    <property type="molecule type" value="Genomic_DNA"/>
</dbReference>
<organism evidence="1 2">
    <name type="scientific">Cutibacterium modestum HL044PA1</name>
    <dbReference type="NCBI Taxonomy" id="765109"/>
    <lineage>
        <taxon>Bacteria</taxon>
        <taxon>Bacillati</taxon>
        <taxon>Actinomycetota</taxon>
        <taxon>Actinomycetes</taxon>
        <taxon>Propionibacteriales</taxon>
        <taxon>Propionibacteriaceae</taxon>
        <taxon>Cutibacterium</taxon>
        <taxon>Cutibacterium modestum</taxon>
    </lineage>
</organism>
<comment type="caution">
    <text evidence="1">The sequence shown here is derived from an EMBL/GenBank/DDBJ whole genome shotgun (WGS) entry which is preliminary data.</text>
</comment>
<dbReference type="Proteomes" id="UP000003179">
    <property type="component" value="Unassembled WGS sequence"/>
</dbReference>
<name>A0ABN0C5V1_9ACTN</name>
<accession>A0ABN0C5V1</accession>
<proteinExistence type="predicted"/>
<protein>
    <submittedName>
        <fullName evidence="1">Uncharacterized protein</fullName>
    </submittedName>
</protein>